<feature type="region of interest" description="Disordered" evidence="5">
    <location>
        <begin position="863"/>
        <end position="1144"/>
    </location>
</feature>
<dbReference type="Proteomes" id="UP001197093">
    <property type="component" value="Unassembled WGS sequence"/>
</dbReference>
<dbReference type="SUPFAM" id="SSF51197">
    <property type="entry name" value="Clavaminate synthase-like"/>
    <property type="match status" value="1"/>
</dbReference>
<dbReference type="Pfam" id="PF02373">
    <property type="entry name" value="JmjC"/>
    <property type="match status" value="1"/>
</dbReference>
<feature type="region of interest" description="Disordered" evidence="5">
    <location>
        <begin position="1159"/>
        <end position="1455"/>
    </location>
</feature>
<feature type="compositionally biased region" description="Acidic residues" evidence="5">
    <location>
        <begin position="1236"/>
        <end position="1252"/>
    </location>
</feature>
<dbReference type="InterPro" id="IPR017956">
    <property type="entry name" value="AT_hook_DNA-bd_motif"/>
</dbReference>
<feature type="compositionally biased region" description="Pro residues" evidence="5">
    <location>
        <begin position="1257"/>
        <end position="1269"/>
    </location>
</feature>
<feature type="compositionally biased region" description="Basic residues" evidence="5">
    <location>
        <begin position="879"/>
        <end position="888"/>
    </location>
</feature>
<feature type="compositionally biased region" description="Acidic residues" evidence="5">
    <location>
        <begin position="1097"/>
        <end position="1107"/>
    </location>
</feature>
<evidence type="ECO:0000256" key="3">
    <source>
        <dbReference type="ARBA" id="ARBA00023163"/>
    </source>
</evidence>
<feature type="compositionally biased region" description="Basic residues" evidence="5">
    <location>
        <begin position="1205"/>
        <end position="1230"/>
    </location>
</feature>
<dbReference type="Gene3D" id="2.60.120.650">
    <property type="entry name" value="Cupin"/>
    <property type="match status" value="1"/>
</dbReference>
<feature type="compositionally biased region" description="Basic and acidic residues" evidence="5">
    <location>
        <begin position="1001"/>
        <end position="1010"/>
    </location>
</feature>
<evidence type="ECO:0000256" key="2">
    <source>
        <dbReference type="ARBA" id="ARBA00023015"/>
    </source>
</evidence>
<evidence type="ECO:0000256" key="4">
    <source>
        <dbReference type="ARBA" id="ARBA00023242"/>
    </source>
</evidence>
<dbReference type="InterPro" id="IPR018866">
    <property type="entry name" value="Znf-4CXXC_R1"/>
</dbReference>
<evidence type="ECO:0000256" key="5">
    <source>
        <dbReference type="SAM" id="MobiDB-lite"/>
    </source>
</evidence>
<sequence>MPTAQHPQAKFDPIPPDLDLHSLVERTPNFHWVLRISAAQIRNIGPQEFEKLVFLHVIHNGKPLVIEKWNDRLPKSLFGAEWLEKTHGTKQENVRDIVGQTEMPMTMGHYLRSMKTLTNQWTPRNFRDERRQRLYLKDMDCPPEWHEYLQRVIPPNLFYMNENVDERSRKRRDDDMDMFQEGGSAAPAGDLMSSLPEEMRAQNLMCYIGHEGTYTPAHREMCASLGQNIMVDASGDENGEKPGSSIWFMTETKDREVVREYFLSMLGHDIEIEKHFAQVNAWKKATFPVYVVEQKVGDFILVPPLAPHQVWNRGTRTVKVAWNRTTVETLQLALHEALPKARLVCRDEQYKNKAIIFFTLEKYYKEMVDMEKTADIGLLGFGQDLIKSSTRMKQMAADFKALFRLYTEILVDEMLATREKEIDYIEFDSNITCSYCRANIFNRFLTCKHCIRQLVNGDEDTYDICMECYNMGRSCFCVSNLSWCEQWHWSDLVDRYEAWRALIIKNDGFISFDSSPLPLELARKKFGKKSVAQICQEQLRMRPWKDITQVKEPSEPEESDIEVDDNGRPVKKKKKRRAKKGDIHRCHVCQHKDYNYKLAFCTNEGCNDAYCYGVLYRAFDMMPQDVMQNERWQCPKCLKICNCGGCRRAGNGVPYIPKTTLLGHDTRRIADDRSVETLVDFRVHNLAWLKSVGDESRSLSSKRMQRLQQAAEAEKAKQAELANQVPVLPDGALAERMDAAMQQQQQPVANGYGEQNGAHGPGPSPTGDYVEPHSVNGPPQVGGHAAPVEVADMSVAATHDQSSYPDPSALGRERMLGMGYYEQDDSPDRILFDPYQAPAVESLVVDDEPEMSEYLKKQLRIAKRRAKQEDDDDPDFRVGRSHHKKKPKLSHEPQRDAQEVALSNMDPALFEGDQTMADAPGEEERPVQPEGSTEPAQAAEPEEDDDADQPNQPRGYSPNIPSLRHARPKISYIDDENGEEEFDEIVLPKSQRPPEGITHYNPEDASKDPLDLASAAIFGLTGGPATRAAQAPNTPATPPRKRGRPRKSEATTTQSATPNPEPPKTQKRRGRPPRARHESEDGGSAADLDAQLAEQLDGFDEEGEVIDGEAAAAAVPRRRGRPPRNAQPEAPAPPKKLEVSVEVSSQPLLSMAERMKLRGKKFKIGQRKSSLPSKAAAATTEDGISESSSTRSASRDGTPVERSATRGRGRGRGGRGRGRSRSRGGYRRSTTRHDTESEDGDFDPNAEEEPVTDEAPSPSPPPAPMPPAWDEPEHLPPYESEAEPEPERSPIAPSISATPPPATDVASQEPAPAPSPSPEASPEADPSPPTEPTPSPRPPAAEPLPSSPPPPSPEPSPSPPRVPAGPTIVRLGDSDSEEEDYLGGYGSPSGSGSDSVSQPGMSEVEDGGGDGATGARGPRYTRARKAAAELGDAWAGVDSGYGYGYGCQGKRRDEG</sequence>
<gene>
    <name evidence="7" type="ORF">NEMBOFW57_009960</name>
</gene>
<feature type="region of interest" description="Disordered" evidence="5">
    <location>
        <begin position="549"/>
        <end position="576"/>
    </location>
</feature>
<feature type="compositionally biased region" description="Basic residues" evidence="5">
    <location>
        <begin position="1065"/>
        <end position="1074"/>
    </location>
</feature>
<keyword evidence="4" id="KW-0539">Nucleus</keyword>
<feature type="compositionally biased region" description="Low complexity" evidence="5">
    <location>
        <begin position="1390"/>
        <end position="1400"/>
    </location>
</feature>
<name>A0AAD4ETZ9_9PEZI</name>
<evidence type="ECO:0000259" key="6">
    <source>
        <dbReference type="PROSITE" id="PS51184"/>
    </source>
</evidence>
<evidence type="ECO:0000313" key="7">
    <source>
        <dbReference type="EMBL" id="KAG7285338.1"/>
    </source>
</evidence>
<feature type="compositionally biased region" description="Low complexity" evidence="5">
    <location>
        <begin position="1024"/>
        <end position="1034"/>
    </location>
</feature>
<feature type="compositionally biased region" description="Acidic residues" evidence="5">
    <location>
        <begin position="555"/>
        <end position="564"/>
    </location>
</feature>
<keyword evidence="8" id="KW-1185">Reference proteome</keyword>
<evidence type="ECO:0000256" key="1">
    <source>
        <dbReference type="ARBA" id="ARBA00004123"/>
    </source>
</evidence>
<comment type="caution">
    <text evidence="7">The sequence shown here is derived from an EMBL/GenBank/DDBJ whole genome shotgun (WGS) entry which is preliminary data.</text>
</comment>
<feature type="region of interest" description="Disordered" evidence="5">
    <location>
        <begin position="738"/>
        <end position="785"/>
    </location>
</feature>
<keyword evidence="3" id="KW-0804">Transcription</keyword>
<dbReference type="SMART" id="SM00558">
    <property type="entry name" value="JmjC"/>
    <property type="match status" value="1"/>
</dbReference>
<evidence type="ECO:0000313" key="8">
    <source>
        <dbReference type="Proteomes" id="UP001197093"/>
    </source>
</evidence>
<accession>A0AAD4ETZ9</accession>
<feature type="compositionally biased region" description="Low complexity" evidence="5">
    <location>
        <begin position="1085"/>
        <end position="1096"/>
    </location>
</feature>
<reference evidence="7" key="1">
    <citation type="submission" date="2023-02" db="EMBL/GenBank/DDBJ databases">
        <authorList>
            <person name="Palmer J.M."/>
        </authorList>
    </citation>
    <scope>NUCLEOTIDE SEQUENCE</scope>
    <source>
        <strain evidence="7">FW57</strain>
    </source>
</reference>
<dbReference type="GO" id="GO:0003677">
    <property type="term" value="F:DNA binding"/>
    <property type="evidence" value="ECO:0007669"/>
    <property type="project" value="InterPro"/>
</dbReference>
<protein>
    <recommendedName>
        <fullName evidence="6">JmjC domain-containing protein</fullName>
    </recommendedName>
</protein>
<dbReference type="SMART" id="SM00384">
    <property type="entry name" value="AT_hook"/>
    <property type="match status" value="3"/>
</dbReference>
<proteinExistence type="predicted"/>
<organism evidence="7 8">
    <name type="scientific">Staphylotrichum longicolle</name>
    <dbReference type="NCBI Taxonomy" id="669026"/>
    <lineage>
        <taxon>Eukaryota</taxon>
        <taxon>Fungi</taxon>
        <taxon>Dikarya</taxon>
        <taxon>Ascomycota</taxon>
        <taxon>Pezizomycotina</taxon>
        <taxon>Sordariomycetes</taxon>
        <taxon>Sordariomycetidae</taxon>
        <taxon>Sordariales</taxon>
        <taxon>Chaetomiaceae</taxon>
        <taxon>Staphylotrichum</taxon>
    </lineage>
</organism>
<keyword evidence="2" id="KW-0805">Transcription regulation</keyword>
<feature type="compositionally biased region" description="Basic and acidic residues" evidence="5">
    <location>
        <begin position="889"/>
        <end position="898"/>
    </location>
</feature>
<dbReference type="EMBL" id="JAHCVI010000005">
    <property type="protein sequence ID" value="KAG7285338.1"/>
    <property type="molecule type" value="Genomic_DNA"/>
</dbReference>
<feature type="compositionally biased region" description="Acidic residues" evidence="5">
    <location>
        <begin position="973"/>
        <end position="984"/>
    </location>
</feature>
<dbReference type="GO" id="GO:0005634">
    <property type="term" value="C:nucleus"/>
    <property type="evidence" value="ECO:0007669"/>
    <property type="project" value="UniProtKB-SubCell"/>
</dbReference>
<feature type="domain" description="JmjC" evidence="6">
    <location>
        <begin position="168"/>
        <end position="341"/>
    </location>
</feature>
<dbReference type="Pfam" id="PF10497">
    <property type="entry name" value="zf-4CXXC_R1"/>
    <property type="match status" value="1"/>
</dbReference>
<comment type="subcellular location">
    <subcellularLocation>
        <location evidence="1">Nucleus</location>
    </subcellularLocation>
</comment>
<dbReference type="InterPro" id="IPR003347">
    <property type="entry name" value="JmjC_dom"/>
</dbReference>
<dbReference type="PROSITE" id="PS51184">
    <property type="entry name" value="JMJC"/>
    <property type="match status" value="1"/>
</dbReference>
<feature type="compositionally biased region" description="Pro residues" evidence="5">
    <location>
        <begin position="1311"/>
        <end position="1363"/>
    </location>
</feature>